<evidence type="ECO:0000313" key="2">
    <source>
        <dbReference type="Proteomes" id="UP000036987"/>
    </source>
</evidence>
<dbReference type="PANTHER" id="PTHR21725:SF1">
    <property type="entry name" value="E3 UBIQUITIN-PROTEIN LIGASE UBR4"/>
    <property type="match status" value="1"/>
</dbReference>
<comment type="caution">
    <text evidence="1">The sequence shown here is derived from an EMBL/GenBank/DDBJ whole genome shotgun (WGS) entry which is preliminary data.</text>
</comment>
<dbReference type="PANTHER" id="PTHR21725">
    <property type="entry name" value="E3 UBIQUITIN-PROTEIN LIGASE UBR4"/>
    <property type="match status" value="1"/>
</dbReference>
<proteinExistence type="predicted"/>
<evidence type="ECO:0000313" key="1">
    <source>
        <dbReference type="EMBL" id="KMZ60442.1"/>
    </source>
</evidence>
<reference evidence="2" key="1">
    <citation type="journal article" date="2016" name="Nature">
        <title>The genome of the seagrass Zostera marina reveals angiosperm adaptation to the sea.</title>
        <authorList>
            <person name="Olsen J.L."/>
            <person name="Rouze P."/>
            <person name="Verhelst B."/>
            <person name="Lin Y.-C."/>
            <person name="Bayer T."/>
            <person name="Collen J."/>
            <person name="Dattolo E."/>
            <person name="De Paoli E."/>
            <person name="Dittami S."/>
            <person name="Maumus F."/>
            <person name="Michel G."/>
            <person name="Kersting A."/>
            <person name="Lauritano C."/>
            <person name="Lohaus R."/>
            <person name="Toepel M."/>
            <person name="Tonon T."/>
            <person name="Vanneste K."/>
            <person name="Amirebrahimi M."/>
            <person name="Brakel J."/>
            <person name="Bostroem C."/>
            <person name="Chovatia M."/>
            <person name="Grimwood J."/>
            <person name="Jenkins J.W."/>
            <person name="Jueterbock A."/>
            <person name="Mraz A."/>
            <person name="Stam W.T."/>
            <person name="Tice H."/>
            <person name="Bornberg-Bauer E."/>
            <person name="Green P.J."/>
            <person name="Pearson G.A."/>
            <person name="Procaccini G."/>
            <person name="Duarte C.M."/>
            <person name="Schmutz J."/>
            <person name="Reusch T.B.H."/>
            <person name="Van de Peer Y."/>
        </authorList>
    </citation>
    <scope>NUCLEOTIDE SEQUENCE [LARGE SCALE GENOMIC DNA]</scope>
    <source>
        <strain evidence="2">cv. Finnish</strain>
    </source>
</reference>
<name>A0A0K9NWM6_ZOSMR</name>
<dbReference type="Proteomes" id="UP000036987">
    <property type="component" value="Unassembled WGS sequence"/>
</dbReference>
<dbReference type="EMBL" id="LFYR01001622">
    <property type="protein sequence ID" value="KMZ60442.1"/>
    <property type="molecule type" value="Genomic_DNA"/>
</dbReference>
<sequence length="137" mass="15355">MIFRDNKVGWLLNILSSSLKLSLQAFQEAFIYVFNDIQSCSHDFSPVLLLKHTIFDKSKHDVLLEKCNSKSSKLESVFCLLSKLDGLLKKRNNGYPIPLILDSLLHGFPLFPEISSAILVSCALNVQAIVSVNTLVF</sequence>
<accession>A0A0K9NWM6</accession>
<keyword evidence="2" id="KW-1185">Reference proteome</keyword>
<organism evidence="1 2">
    <name type="scientific">Zostera marina</name>
    <name type="common">Eelgrass</name>
    <dbReference type="NCBI Taxonomy" id="29655"/>
    <lineage>
        <taxon>Eukaryota</taxon>
        <taxon>Viridiplantae</taxon>
        <taxon>Streptophyta</taxon>
        <taxon>Embryophyta</taxon>
        <taxon>Tracheophyta</taxon>
        <taxon>Spermatophyta</taxon>
        <taxon>Magnoliopsida</taxon>
        <taxon>Liliopsida</taxon>
        <taxon>Zosteraceae</taxon>
        <taxon>Zostera</taxon>
    </lineage>
</organism>
<dbReference type="InterPro" id="IPR045189">
    <property type="entry name" value="UBR4-like"/>
</dbReference>
<protein>
    <submittedName>
        <fullName evidence="1">Uncharacterized protein</fullName>
    </submittedName>
</protein>
<gene>
    <name evidence="1" type="ORF">ZOSMA_59G00020</name>
</gene>
<dbReference type="AlphaFoldDB" id="A0A0K9NWM6"/>